<name>A0A0F9DSD8_9ZZZZ</name>
<dbReference type="EMBL" id="LAZR01040303">
    <property type="protein sequence ID" value="KKL14823.1"/>
    <property type="molecule type" value="Genomic_DNA"/>
</dbReference>
<evidence type="ECO:0000313" key="1">
    <source>
        <dbReference type="EMBL" id="KKL14823.1"/>
    </source>
</evidence>
<reference evidence="1" key="1">
    <citation type="journal article" date="2015" name="Nature">
        <title>Complex archaea that bridge the gap between prokaryotes and eukaryotes.</title>
        <authorList>
            <person name="Spang A."/>
            <person name="Saw J.H."/>
            <person name="Jorgensen S.L."/>
            <person name="Zaremba-Niedzwiedzka K."/>
            <person name="Martijn J."/>
            <person name="Lind A.E."/>
            <person name="van Eijk R."/>
            <person name="Schleper C."/>
            <person name="Guy L."/>
            <person name="Ettema T.J."/>
        </authorList>
    </citation>
    <scope>NUCLEOTIDE SEQUENCE</scope>
</reference>
<organism evidence="1">
    <name type="scientific">marine sediment metagenome</name>
    <dbReference type="NCBI Taxonomy" id="412755"/>
    <lineage>
        <taxon>unclassified sequences</taxon>
        <taxon>metagenomes</taxon>
        <taxon>ecological metagenomes</taxon>
    </lineage>
</organism>
<protein>
    <submittedName>
        <fullName evidence="1">Uncharacterized protein</fullName>
    </submittedName>
</protein>
<dbReference type="AlphaFoldDB" id="A0A0F9DSD8"/>
<proteinExistence type="predicted"/>
<gene>
    <name evidence="1" type="ORF">LCGC14_2511790</name>
</gene>
<sequence length="40" mass="4587">MAKKTVKIDGRGIKIKANEKVMFGKKIKKVMKMPVRKKKA</sequence>
<comment type="caution">
    <text evidence="1">The sequence shown here is derived from an EMBL/GenBank/DDBJ whole genome shotgun (WGS) entry which is preliminary data.</text>
</comment>
<accession>A0A0F9DSD8</accession>